<evidence type="ECO:0000313" key="3">
    <source>
        <dbReference type="Proteomes" id="UP000245639"/>
    </source>
</evidence>
<keyword evidence="2" id="KW-0808">Transferase</keyword>
<gene>
    <name evidence="2" type="ORF">C8D89_11717</name>
</gene>
<name>A0A2U1EXA9_9PSEU</name>
<dbReference type="Pfam" id="PF18765">
    <property type="entry name" value="Polbeta"/>
    <property type="match status" value="1"/>
</dbReference>
<dbReference type="PANTHER" id="PTHR43852:SF3">
    <property type="entry name" value="NUCLEOTIDYLTRANSFERASE"/>
    <property type="match status" value="1"/>
</dbReference>
<evidence type="ECO:0000313" key="2">
    <source>
        <dbReference type="EMBL" id="PVZ04564.1"/>
    </source>
</evidence>
<accession>A0A2U1EXA9</accession>
<organism evidence="2 3">
    <name type="scientific">Actinomycetospora cinnamomea</name>
    <dbReference type="NCBI Taxonomy" id="663609"/>
    <lineage>
        <taxon>Bacteria</taxon>
        <taxon>Bacillati</taxon>
        <taxon>Actinomycetota</taxon>
        <taxon>Actinomycetes</taxon>
        <taxon>Pseudonocardiales</taxon>
        <taxon>Pseudonocardiaceae</taxon>
        <taxon>Actinomycetospora</taxon>
    </lineage>
</organism>
<dbReference type="AlphaFoldDB" id="A0A2U1EXA9"/>
<dbReference type="NCBIfam" id="NF047752">
    <property type="entry name" value="MntA_antitoxin"/>
    <property type="match status" value="1"/>
</dbReference>
<dbReference type="GO" id="GO:0016740">
    <property type="term" value="F:transferase activity"/>
    <property type="evidence" value="ECO:0007669"/>
    <property type="project" value="UniProtKB-KW"/>
</dbReference>
<sequence>MEPAELAAALAGHPATAGIGVLVLHGSRARGDAGPDSDWDLAYLADDEPDAPPPDAAALVAVVTGLLGTDAVDLVDLATASALLRFRAARDGLLLLERRDGAFLDFRLEAVRYWCDAGPVIRAAQADVLASLG</sequence>
<reference evidence="2 3" key="1">
    <citation type="submission" date="2018-04" db="EMBL/GenBank/DDBJ databases">
        <title>Genomic Encyclopedia of Type Strains, Phase IV (KMG-IV): sequencing the most valuable type-strain genomes for metagenomic binning, comparative biology and taxonomic classification.</title>
        <authorList>
            <person name="Goeker M."/>
        </authorList>
    </citation>
    <scope>NUCLEOTIDE SEQUENCE [LARGE SCALE GENOMIC DNA]</scope>
    <source>
        <strain evidence="2 3">DSM 45771</strain>
    </source>
</reference>
<dbReference type="EMBL" id="QEKW01000017">
    <property type="protein sequence ID" value="PVZ04564.1"/>
    <property type="molecule type" value="Genomic_DNA"/>
</dbReference>
<feature type="domain" description="Polymerase beta nucleotidyltransferase" evidence="1">
    <location>
        <begin position="19"/>
        <end position="99"/>
    </location>
</feature>
<dbReference type="Proteomes" id="UP000245639">
    <property type="component" value="Unassembled WGS sequence"/>
</dbReference>
<proteinExistence type="predicted"/>
<dbReference type="CDD" id="cd05403">
    <property type="entry name" value="NT_KNTase_like"/>
    <property type="match status" value="1"/>
</dbReference>
<evidence type="ECO:0000259" key="1">
    <source>
        <dbReference type="Pfam" id="PF18765"/>
    </source>
</evidence>
<dbReference type="Gene3D" id="3.30.460.10">
    <property type="entry name" value="Beta Polymerase, domain 2"/>
    <property type="match status" value="1"/>
</dbReference>
<dbReference type="InterPro" id="IPR052930">
    <property type="entry name" value="TA_antitoxin_MntA"/>
</dbReference>
<dbReference type="SUPFAM" id="SSF81301">
    <property type="entry name" value="Nucleotidyltransferase"/>
    <property type="match status" value="1"/>
</dbReference>
<comment type="caution">
    <text evidence="2">The sequence shown here is derived from an EMBL/GenBank/DDBJ whole genome shotgun (WGS) entry which is preliminary data.</text>
</comment>
<dbReference type="RefSeq" id="WP_116710560.1">
    <property type="nucleotide sequence ID" value="NZ_QEKW01000017.1"/>
</dbReference>
<dbReference type="PANTHER" id="PTHR43852">
    <property type="entry name" value="NUCLEOTIDYLTRANSFERASE"/>
    <property type="match status" value="1"/>
</dbReference>
<dbReference type="InterPro" id="IPR043519">
    <property type="entry name" value="NT_sf"/>
</dbReference>
<dbReference type="OrthoDB" id="5176171at2"/>
<keyword evidence="3" id="KW-1185">Reference proteome</keyword>
<dbReference type="InterPro" id="IPR041633">
    <property type="entry name" value="Polbeta"/>
</dbReference>
<protein>
    <submittedName>
        <fullName evidence="2">Putative nucleotidyltransferase</fullName>
    </submittedName>
</protein>